<organism evidence="10 11">
    <name type="scientific">Cuscuta epithymum</name>
    <dbReference type="NCBI Taxonomy" id="186058"/>
    <lineage>
        <taxon>Eukaryota</taxon>
        <taxon>Viridiplantae</taxon>
        <taxon>Streptophyta</taxon>
        <taxon>Embryophyta</taxon>
        <taxon>Tracheophyta</taxon>
        <taxon>Spermatophyta</taxon>
        <taxon>Magnoliopsida</taxon>
        <taxon>eudicotyledons</taxon>
        <taxon>Gunneridae</taxon>
        <taxon>Pentapetalae</taxon>
        <taxon>asterids</taxon>
        <taxon>lamiids</taxon>
        <taxon>Solanales</taxon>
        <taxon>Convolvulaceae</taxon>
        <taxon>Cuscuteae</taxon>
        <taxon>Cuscuta</taxon>
        <taxon>Cuscuta subgen. Cuscuta</taxon>
    </lineage>
</organism>
<keyword evidence="6" id="KW-0964">Secreted</keyword>
<evidence type="ECO:0000256" key="3">
    <source>
        <dbReference type="ARBA" id="ARBA00005784"/>
    </source>
</evidence>
<feature type="region of interest" description="Disordered" evidence="7">
    <location>
        <begin position="156"/>
        <end position="193"/>
    </location>
</feature>
<evidence type="ECO:0000256" key="5">
    <source>
        <dbReference type="ARBA" id="ARBA00023316"/>
    </source>
</evidence>
<dbReference type="Proteomes" id="UP001152523">
    <property type="component" value="Unassembled WGS sequence"/>
</dbReference>
<evidence type="ECO:0000313" key="10">
    <source>
        <dbReference type="EMBL" id="CAH9142389.1"/>
    </source>
</evidence>
<feature type="signal peptide" evidence="6">
    <location>
        <begin position="1"/>
        <end position="20"/>
    </location>
</feature>
<keyword evidence="5 6" id="KW-0961">Cell wall biogenesis/degradation</keyword>
<dbReference type="PANTHER" id="PTHR21562">
    <property type="entry name" value="NOTUM-RELATED"/>
    <property type="match status" value="1"/>
</dbReference>
<comment type="caution">
    <text evidence="10">The sequence shown here is derived from an EMBL/GenBank/DDBJ whole genome shotgun (WGS) entry which is preliminary data.</text>
</comment>
<evidence type="ECO:0000256" key="6">
    <source>
        <dbReference type="RuleBase" id="RU363114"/>
    </source>
</evidence>
<dbReference type="AlphaFoldDB" id="A0AAV0G357"/>
<evidence type="ECO:0000256" key="2">
    <source>
        <dbReference type="ARBA" id="ARBA00004191"/>
    </source>
</evidence>
<dbReference type="InterPro" id="IPR016140">
    <property type="entry name" value="Bifunc_inhib/LTP/seed_store"/>
</dbReference>
<evidence type="ECO:0000313" key="11">
    <source>
        <dbReference type="Proteomes" id="UP001152523"/>
    </source>
</evidence>
<keyword evidence="6" id="KW-0732">Signal</keyword>
<evidence type="ECO:0000256" key="7">
    <source>
        <dbReference type="SAM" id="MobiDB-lite"/>
    </source>
</evidence>
<dbReference type="PANTHER" id="PTHR21562:SF65">
    <property type="entry name" value="PECTIN ACETYLESTERASE"/>
    <property type="match status" value="1"/>
</dbReference>
<dbReference type="EC" id="3.1.1.-" evidence="6"/>
<dbReference type="Pfam" id="PF03283">
    <property type="entry name" value="PAE"/>
    <property type="match status" value="1"/>
</dbReference>
<sequence length="541" mass="58754">MDFCLRMLLVITLITSMALTKDMSAERLLQAHDPLSSLANGNNNGYSQISTGPFSPRVSMEASCNINIVFNLLIDCVPFFSGTSSIPAVACCSGVEVAVKTEVDCLCDGLTDLLTHSGLVFNVSRGLDLLNACFSPISYSIISNCVSPTPPAPVHHTPVVPTPTPSPITPPPTHVGPNPTPSPIPPPPTPGDTSLVNPTFVTADIGAICLGGNKAAYYYAPGFGKGAENWVVYLPGGGWCNNVTACEIYTDTKGVGLSPRAIPFTAILDSDKEKNPDFYDWNRVSIRYCDASSFTGNSEITTTNGTKLFFRGGRIFSAVMQELLQKGMGNAKNALLVGGSAGGVATTIYCDRFRNFFPSNSRVKCLCDGGYFFLAKNHIQGNTFLSMFEGLINLHRSEDMLPKSCTTRLSAPMCFFPPNLQEDVKTPIFFLMSAFDRVQIQYTLSMDLTGCVPMANCSANQIKASQDLRSELLTILPKRSKTFFKGFLITHPFAHTQVENGTWNSLATGTNKTIASLFGDWYFERQYVEVIDSYPCPYKCP</sequence>
<dbReference type="InterPro" id="IPR036312">
    <property type="entry name" value="Bifun_inhib/LTP/seed_sf"/>
</dbReference>
<evidence type="ECO:0000313" key="9">
    <source>
        <dbReference type="EMBL" id="CAH9106169.1"/>
    </source>
</evidence>
<evidence type="ECO:0000256" key="1">
    <source>
        <dbReference type="ARBA" id="ARBA00003534"/>
    </source>
</evidence>
<keyword evidence="11" id="KW-1185">Reference proteome</keyword>
<dbReference type="GO" id="GO:0052793">
    <property type="term" value="F:pectin acetylesterase activity"/>
    <property type="evidence" value="ECO:0007669"/>
    <property type="project" value="TreeGrafter"/>
</dbReference>
<dbReference type="SUPFAM" id="SSF47699">
    <property type="entry name" value="Bifunctional inhibitor/lipid-transfer protein/seed storage 2S albumin"/>
    <property type="match status" value="1"/>
</dbReference>
<dbReference type="Pfam" id="PF14368">
    <property type="entry name" value="LTP_2"/>
    <property type="match status" value="1"/>
</dbReference>
<dbReference type="GO" id="GO:0071555">
    <property type="term" value="P:cell wall organization"/>
    <property type="evidence" value="ECO:0007669"/>
    <property type="project" value="UniProtKB-KW"/>
</dbReference>
<dbReference type="GO" id="GO:0009505">
    <property type="term" value="C:plant-type cell wall"/>
    <property type="evidence" value="ECO:0007669"/>
    <property type="project" value="TreeGrafter"/>
</dbReference>
<dbReference type="SUPFAM" id="SSF53474">
    <property type="entry name" value="alpha/beta-Hydrolases"/>
    <property type="match status" value="1"/>
</dbReference>
<dbReference type="InterPro" id="IPR004963">
    <property type="entry name" value="PAE/NOTUM"/>
</dbReference>
<reference evidence="10" key="1">
    <citation type="submission" date="2022-07" db="EMBL/GenBank/DDBJ databases">
        <authorList>
            <person name="Macas J."/>
            <person name="Novak P."/>
            <person name="Neumann P."/>
        </authorList>
    </citation>
    <scope>NUCLEOTIDE SEQUENCE</scope>
</reference>
<keyword evidence="4 6" id="KW-0134">Cell wall</keyword>
<name>A0AAV0G357_9ASTE</name>
<dbReference type="InterPro" id="IPR029058">
    <property type="entry name" value="AB_hydrolase_fold"/>
</dbReference>
<dbReference type="EMBL" id="CAMAPF010001040">
    <property type="protein sequence ID" value="CAH9142389.1"/>
    <property type="molecule type" value="Genomic_DNA"/>
</dbReference>
<keyword evidence="6" id="KW-0378">Hydrolase</keyword>
<dbReference type="EMBL" id="CAMAPF010000134">
    <property type="protein sequence ID" value="CAH9106169.1"/>
    <property type="molecule type" value="Genomic_DNA"/>
</dbReference>
<feature type="domain" description="Bifunctional inhibitor/plant lipid transfer protein/seed storage helical" evidence="8">
    <location>
        <begin position="58"/>
        <end position="137"/>
    </location>
</feature>
<comment type="similarity">
    <text evidence="3 6">Belongs to the pectinacetylesterase family.</text>
</comment>
<evidence type="ECO:0000256" key="4">
    <source>
        <dbReference type="ARBA" id="ARBA00022512"/>
    </source>
</evidence>
<proteinExistence type="inferred from homology"/>
<comment type="function">
    <text evidence="1 6">Hydrolyzes acetyl esters in homogalacturonan regions of pectin. In type I primary cell wall, galacturonic acid residues of pectin can be acetylated at the O-2 and O-3 positions. Decreasing the degree of acetylation of pectin gels in vitro alters their physical properties.</text>
</comment>
<evidence type="ECO:0000259" key="8">
    <source>
        <dbReference type="Pfam" id="PF14368"/>
    </source>
</evidence>
<comment type="subcellular location">
    <subcellularLocation>
        <location evidence="2 6">Secreted</location>
        <location evidence="2 6">Cell wall</location>
    </subcellularLocation>
</comment>
<gene>
    <name evidence="9" type="ORF">CEPIT_LOCUS17465</name>
    <name evidence="10" type="ORF">CEPIT_LOCUS39865</name>
</gene>
<feature type="chain" id="PRO_5044522787" description="Pectin acetylesterase" evidence="6">
    <location>
        <begin position="21"/>
        <end position="541"/>
    </location>
</feature>
<dbReference type="CDD" id="cd00010">
    <property type="entry name" value="AAI_LTSS"/>
    <property type="match status" value="1"/>
</dbReference>
<protein>
    <recommendedName>
        <fullName evidence="6">Pectin acetylesterase</fullName>
        <ecNumber evidence="6">3.1.1.-</ecNumber>
    </recommendedName>
</protein>
<feature type="compositionally biased region" description="Pro residues" evidence="7">
    <location>
        <begin position="160"/>
        <end position="190"/>
    </location>
</feature>
<accession>A0AAV0G357</accession>